<gene>
    <name evidence="1" type="ORF">ACFONJ_12670</name>
</gene>
<protein>
    <submittedName>
        <fullName evidence="1">Uncharacterized protein</fullName>
    </submittedName>
</protein>
<sequence>MTAPPIVVNKMATACKGILFNQSNLMGNYENRDQWKTNAIIDMYNTRNKSYSGSFYVQNRSNHKMSGMLATSKYFYSLIGNEIVRYRYAQTITDDFKKGEAENLRSE</sequence>
<dbReference type="EMBL" id="JBHRYO010000002">
    <property type="protein sequence ID" value="MFC3756825.1"/>
    <property type="molecule type" value="Genomic_DNA"/>
</dbReference>
<organism evidence="1 2">
    <name type="scientific">Chryseobacterium tructae</name>
    <dbReference type="NCBI Taxonomy" id="1037380"/>
    <lineage>
        <taxon>Bacteria</taxon>
        <taxon>Pseudomonadati</taxon>
        <taxon>Bacteroidota</taxon>
        <taxon>Flavobacteriia</taxon>
        <taxon>Flavobacteriales</taxon>
        <taxon>Weeksellaceae</taxon>
        <taxon>Chryseobacterium group</taxon>
        <taxon>Chryseobacterium</taxon>
    </lineage>
</organism>
<dbReference type="RefSeq" id="WP_290297578.1">
    <property type="nucleotide sequence ID" value="NZ_JAUFQR010000001.1"/>
</dbReference>
<evidence type="ECO:0000313" key="1">
    <source>
        <dbReference type="EMBL" id="MFC3756825.1"/>
    </source>
</evidence>
<proteinExistence type="predicted"/>
<keyword evidence="2" id="KW-1185">Reference proteome</keyword>
<reference evidence="2" key="1">
    <citation type="journal article" date="2019" name="Int. J. Syst. Evol. Microbiol.">
        <title>The Global Catalogue of Microorganisms (GCM) 10K type strain sequencing project: providing services to taxonomists for standard genome sequencing and annotation.</title>
        <authorList>
            <consortium name="The Broad Institute Genomics Platform"/>
            <consortium name="The Broad Institute Genome Sequencing Center for Infectious Disease"/>
            <person name="Wu L."/>
            <person name="Ma J."/>
        </authorList>
    </citation>
    <scope>NUCLEOTIDE SEQUENCE [LARGE SCALE GENOMIC DNA]</scope>
    <source>
        <strain evidence="2">CECT 7798</strain>
    </source>
</reference>
<name>A0ABV7XYQ0_9FLAO</name>
<comment type="caution">
    <text evidence="1">The sequence shown here is derived from an EMBL/GenBank/DDBJ whole genome shotgun (WGS) entry which is preliminary data.</text>
</comment>
<evidence type="ECO:0000313" key="2">
    <source>
        <dbReference type="Proteomes" id="UP001595735"/>
    </source>
</evidence>
<accession>A0ABV7XYQ0</accession>
<dbReference type="Proteomes" id="UP001595735">
    <property type="component" value="Unassembled WGS sequence"/>
</dbReference>